<dbReference type="PANTHER" id="PTHR43775:SF51">
    <property type="entry name" value="INACTIVE PHENOLPHTHIOCEROL SYNTHESIS POLYKETIDE SYNTHASE TYPE I PKS1-RELATED"/>
    <property type="match status" value="1"/>
</dbReference>
<evidence type="ECO:0000259" key="3">
    <source>
        <dbReference type="Pfam" id="PF00109"/>
    </source>
</evidence>
<evidence type="ECO:0000256" key="2">
    <source>
        <dbReference type="ARBA" id="ARBA00023268"/>
    </source>
</evidence>
<dbReference type="PANTHER" id="PTHR43775">
    <property type="entry name" value="FATTY ACID SYNTHASE"/>
    <property type="match status" value="1"/>
</dbReference>
<keyword evidence="5" id="KW-1185">Reference proteome</keyword>
<name>A0ABP6JI59_STRTU</name>
<dbReference type="InterPro" id="IPR016039">
    <property type="entry name" value="Thiolase-like"/>
</dbReference>
<sequence>MPAADDDPIVIVGMACRMPDGIDSPEQLWRTVVEGVDATSEFPTDRGWDLAGLYDPDPSRLGTSYSRRGGFLAGAGEFDADFFGISPREAGGDGSAAAAAAGDGVGGVRAVRYRPDVPARAAGPACSPA</sequence>
<dbReference type="EMBL" id="BAAAXZ010000122">
    <property type="protein sequence ID" value="GAA2934106.1"/>
    <property type="molecule type" value="Genomic_DNA"/>
</dbReference>
<dbReference type="InterPro" id="IPR050091">
    <property type="entry name" value="PKS_NRPS_Biosynth_Enz"/>
</dbReference>
<dbReference type="Gene3D" id="3.40.47.10">
    <property type="match status" value="1"/>
</dbReference>
<dbReference type="SUPFAM" id="SSF53901">
    <property type="entry name" value="Thiolase-like"/>
    <property type="match status" value="1"/>
</dbReference>
<evidence type="ECO:0000256" key="1">
    <source>
        <dbReference type="ARBA" id="ARBA00022679"/>
    </source>
</evidence>
<dbReference type="InterPro" id="IPR014030">
    <property type="entry name" value="Ketoacyl_synth_N"/>
</dbReference>
<reference evidence="5" key="1">
    <citation type="journal article" date="2019" name="Int. J. Syst. Evol. Microbiol.">
        <title>The Global Catalogue of Microorganisms (GCM) 10K type strain sequencing project: providing services to taxonomists for standard genome sequencing and annotation.</title>
        <authorList>
            <consortium name="The Broad Institute Genomics Platform"/>
            <consortium name="The Broad Institute Genome Sequencing Center for Infectious Disease"/>
            <person name="Wu L."/>
            <person name="Ma J."/>
        </authorList>
    </citation>
    <scope>NUCLEOTIDE SEQUENCE [LARGE SCALE GENOMIC DNA]</scope>
    <source>
        <strain evidence="5">JCM 4087</strain>
    </source>
</reference>
<feature type="domain" description="Beta-ketoacyl synthase-like N-terminal" evidence="3">
    <location>
        <begin position="7"/>
        <end position="90"/>
    </location>
</feature>
<accession>A0ABP6JI59</accession>
<dbReference type="Pfam" id="PF00109">
    <property type="entry name" value="ketoacyl-synt"/>
    <property type="match status" value="1"/>
</dbReference>
<comment type="caution">
    <text evidence="4">The sequence shown here is derived from an EMBL/GenBank/DDBJ whole genome shotgun (WGS) entry which is preliminary data.</text>
</comment>
<gene>
    <name evidence="4" type="ORF">GCM10020221_32280</name>
</gene>
<evidence type="ECO:0000313" key="5">
    <source>
        <dbReference type="Proteomes" id="UP001501102"/>
    </source>
</evidence>
<evidence type="ECO:0000313" key="4">
    <source>
        <dbReference type="EMBL" id="GAA2934106.1"/>
    </source>
</evidence>
<dbReference type="Proteomes" id="UP001501102">
    <property type="component" value="Unassembled WGS sequence"/>
</dbReference>
<proteinExistence type="predicted"/>
<protein>
    <recommendedName>
        <fullName evidence="3">Beta-ketoacyl synthase-like N-terminal domain-containing protein</fullName>
    </recommendedName>
</protein>
<keyword evidence="2" id="KW-0511">Multifunctional enzyme</keyword>
<organism evidence="4 5">
    <name type="scientific">Streptomyces thioluteus</name>
    <dbReference type="NCBI Taxonomy" id="66431"/>
    <lineage>
        <taxon>Bacteria</taxon>
        <taxon>Bacillati</taxon>
        <taxon>Actinomycetota</taxon>
        <taxon>Actinomycetes</taxon>
        <taxon>Kitasatosporales</taxon>
        <taxon>Streptomycetaceae</taxon>
        <taxon>Streptomyces</taxon>
    </lineage>
</organism>
<keyword evidence="1" id="KW-0808">Transferase</keyword>